<dbReference type="AlphaFoldDB" id="A0AA37T6S8"/>
<dbReference type="InterPro" id="IPR022790">
    <property type="entry name" value="GH26_dom"/>
</dbReference>
<dbReference type="Gene3D" id="3.20.20.80">
    <property type="entry name" value="Glycosidases"/>
    <property type="match status" value="1"/>
</dbReference>
<evidence type="ECO:0000256" key="7">
    <source>
        <dbReference type="PROSITE-ProRule" id="PRU00433"/>
    </source>
</evidence>
<feature type="compositionally biased region" description="Polar residues" evidence="9">
    <location>
        <begin position="638"/>
        <end position="649"/>
    </location>
</feature>
<dbReference type="PANTHER" id="PTHR40079:SF4">
    <property type="entry name" value="GH26 DOMAIN-CONTAINING PROTEIN-RELATED"/>
    <property type="match status" value="1"/>
</dbReference>
<dbReference type="GO" id="GO:0009055">
    <property type="term" value="F:electron transfer activity"/>
    <property type="evidence" value="ECO:0007669"/>
    <property type="project" value="InterPro"/>
</dbReference>
<organism evidence="14 15">
    <name type="scientific">Marinibactrum halimedae</name>
    <dbReference type="NCBI Taxonomy" id="1444977"/>
    <lineage>
        <taxon>Bacteria</taxon>
        <taxon>Pseudomonadati</taxon>
        <taxon>Pseudomonadota</taxon>
        <taxon>Gammaproteobacteria</taxon>
        <taxon>Cellvibrionales</taxon>
        <taxon>Cellvibrionaceae</taxon>
        <taxon>Marinibactrum</taxon>
    </lineage>
</organism>
<evidence type="ECO:0000313" key="14">
    <source>
        <dbReference type="EMBL" id="GLS28050.1"/>
    </source>
</evidence>
<evidence type="ECO:0000256" key="5">
    <source>
        <dbReference type="ARBA" id="ARBA00023004"/>
    </source>
</evidence>
<evidence type="ECO:0000256" key="3">
    <source>
        <dbReference type="ARBA" id="ARBA00022723"/>
    </source>
</evidence>
<dbReference type="InterPro" id="IPR036909">
    <property type="entry name" value="Cyt_c-like_dom_sf"/>
</dbReference>
<dbReference type="PROSITE" id="PS51175">
    <property type="entry name" value="CBM6"/>
    <property type="match status" value="1"/>
</dbReference>
<feature type="signal peptide" evidence="10">
    <location>
        <begin position="1"/>
        <end position="22"/>
    </location>
</feature>
<evidence type="ECO:0000313" key="15">
    <source>
        <dbReference type="Proteomes" id="UP001156870"/>
    </source>
</evidence>
<dbReference type="InterPro" id="IPR009056">
    <property type="entry name" value="Cyt_c-like_dom"/>
</dbReference>
<keyword evidence="3 7" id="KW-0479">Metal-binding</keyword>
<dbReference type="InterPro" id="IPR010538">
    <property type="entry name" value="DHOR"/>
</dbReference>
<dbReference type="PROSITE" id="PS51007">
    <property type="entry name" value="CYTC"/>
    <property type="match status" value="1"/>
</dbReference>
<dbReference type="InterPro" id="IPR008979">
    <property type="entry name" value="Galactose-bd-like_sf"/>
</dbReference>
<feature type="domain" description="CBM6" evidence="12">
    <location>
        <begin position="369"/>
        <end position="486"/>
    </location>
</feature>
<sequence length="1250" mass="135317">MRPSFVLKLCPLLFGTALSATAVEGPLLPPSDKKLLFIGQDLDSISAYTSNTGHIPTGLTGYISISDLSGLNTLVNNDAGDNNMAQLHQDYPNSALAIGVYLVGELDAINQGTLDQNLQTLAQTLKDWNRPVFLRWGYEFDGIWNTYEPNAFIQAWQRMHQVLSNIQANNVAMVWQGATYCGGSYLSQGIEEWYPGDQYVDWMGLSYFTPQDCNNGALSPMVSLARSRNKPLMIAESAPQRYDTTELTYNSSLQRTTSDVVKTGPQIWNEWFANYFAFIESNSDVIKAVAYINADWDSQPMWAAPYENGYWGDTRIQGNTDIRSRWLAEVTGDQWLTPSSDLLDRLHTSASPQGPNTTSPPSSPETTRVVIEAENSTLTGSATVYSDTAASGNAGVAYISNTGAGFIINDAPSATSVELHYASAFSGSITLSVNDVKHPITFETTGAWTGTYNTTSIALPINQGDTVALAFNNGDTAVNIDQLTFLSSQPASPGQGSDTGGNAGTGSTNGDGSTTTGGTATGGTTGDNTSAGSHTDEEPVDTASCTDLGVLAQNQSFQWTLEGTGNDRVEVTSNSASNSQLIELTYGTHNTTNAIDSGMRLPLQWQGITGSTSLTLTAQSDSVSIGEVIFNGAPLSCPQGTGNTPTSPTNDSDSNSGSNNGQSDNGQNGNGQSDNGNNGNNGNNGSNDNGTIVTPLIPTNGDIKSYISTTEIINDVVITRRAERYRVRHELSHSDFNNFNIEYWRARFGAFEMRDYTRDSATSERLQNCGTTDPCVVVILSSAVPMSMIDVFGNTKDCNQQVPNWRFSKVYGDETNFEYGYVMDLVLDNGDIVPACSASASQRAQATRWRAVMKPDQNLSIPFNYGTQIEFETTINFDQAQLTGDNVNYYGQTFRYILGEGFTTNNQDPAAGLTGINDAYSSLGGDTTIPQLSPTGGEQQRLAYMQHAYNIGGNHIESWLRGRRLFHTDFNDGHHVEQLLPGPQASNGNLNFPEMAGKTTQAIQNSCIDCHFANGSGERQTTQAVIPPRMLGMGLLDAIPDATIKSWARMNGGRVNYVNFEGVTRVGKYGWDANTATVKHQIVDALKSDMGVGTSVNGFGPQEIDDETLNDLVVYASLTAIPSPRANLTEHPGHQRFQEFGCNQCHIMEVQTGESEFSELSDQTIHPYTDLLLHDLGEGEFRTAPLWGVGLSSYVRTGNQDSFQLMHDGTSHTFDAAIQRHRGKGNNARNAYLQASPSARKAIIDYLHAL</sequence>
<gene>
    <name evidence="14" type="ORF">GCM10007877_37690</name>
</gene>
<evidence type="ECO:0000256" key="1">
    <source>
        <dbReference type="ARBA" id="ARBA00007754"/>
    </source>
</evidence>
<dbReference type="GO" id="GO:0006080">
    <property type="term" value="P:substituted mannan metabolic process"/>
    <property type="evidence" value="ECO:0007669"/>
    <property type="project" value="InterPro"/>
</dbReference>
<dbReference type="Proteomes" id="UP001156870">
    <property type="component" value="Unassembled WGS sequence"/>
</dbReference>
<dbReference type="InterPro" id="IPR005084">
    <property type="entry name" value="CBM6"/>
</dbReference>
<evidence type="ECO:0000256" key="10">
    <source>
        <dbReference type="SAM" id="SignalP"/>
    </source>
</evidence>
<comment type="caution">
    <text evidence="14">The sequence shown here is derived from an EMBL/GenBank/DDBJ whole genome shotgun (WGS) entry which is preliminary data.</text>
</comment>
<feature type="active site" description="Proton donor" evidence="8">
    <location>
        <position position="139"/>
    </location>
</feature>
<evidence type="ECO:0000256" key="6">
    <source>
        <dbReference type="ARBA" id="ARBA00023295"/>
    </source>
</evidence>
<dbReference type="GO" id="GO:0030246">
    <property type="term" value="F:carbohydrate binding"/>
    <property type="evidence" value="ECO:0007669"/>
    <property type="project" value="InterPro"/>
</dbReference>
<feature type="compositionally biased region" description="Low complexity" evidence="9">
    <location>
        <begin position="351"/>
        <end position="366"/>
    </location>
</feature>
<dbReference type="SUPFAM" id="SSF46626">
    <property type="entry name" value="Cytochrome c"/>
    <property type="match status" value="1"/>
</dbReference>
<keyword evidence="6 8" id="KW-0326">Glycosidase</keyword>
<evidence type="ECO:0008006" key="16">
    <source>
        <dbReference type="Google" id="ProtNLM"/>
    </source>
</evidence>
<feature type="chain" id="PRO_5041275489" description="Carbohydrate-binding protein" evidence="10">
    <location>
        <begin position="23"/>
        <end position="1250"/>
    </location>
</feature>
<dbReference type="Pfam" id="PF06537">
    <property type="entry name" value="DHOR"/>
    <property type="match status" value="1"/>
</dbReference>
<feature type="region of interest" description="Disordered" evidence="9">
    <location>
        <begin position="487"/>
        <end position="541"/>
    </location>
</feature>
<feature type="compositionally biased region" description="Low complexity" evidence="9">
    <location>
        <begin position="650"/>
        <end position="690"/>
    </location>
</feature>
<accession>A0AA37T6S8</accession>
<keyword evidence="15" id="KW-1185">Reference proteome</keyword>
<feature type="region of interest" description="Disordered" evidence="9">
    <location>
        <begin position="346"/>
        <end position="366"/>
    </location>
</feature>
<reference evidence="14 15" key="1">
    <citation type="journal article" date="2014" name="Int. J. Syst. Evol. Microbiol.">
        <title>Complete genome sequence of Corynebacterium casei LMG S-19264T (=DSM 44701T), isolated from a smear-ripened cheese.</title>
        <authorList>
            <consortium name="US DOE Joint Genome Institute (JGI-PGF)"/>
            <person name="Walter F."/>
            <person name="Albersmeier A."/>
            <person name="Kalinowski J."/>
            <person name="Ruckert C."/>
        </authorList>
    </citation>
    <scope>NUCLEOTIDE SEQUENCE [LARGE SCALE GENOMIC DNA]</scope>
    <source>
        <strain evidence="14 15">NBRC 110095</strain>
    </source>
</reference>
<dbReference type="GO" id="GO:0046872">
    <property type="term" value="F:metal ion binding"/>
    <property type="evidence" value="ECO:0007669"/>
    <property type="project" value="UniProtKB-KW"/>
</dbReference>
<evidence type="ECO:0000256" key="2">
    <source>
        <dbReference type="ARBA" id="ARBA00022617"/>
    </source>
</evidence>
<keyword evidence="4 8" id="KW-0378">Hydrolase</keyword>
<evidence type="ECO:0000256" key="4">
    <source>
        <dbReference type="ARBA" id="ARBA00022801"/>
    </source>
</evidence>
<dbReference type="GO" id="GO:0016985">
    <property type="term" value="F:mannan endo-1,4-beta-mannosidase activity"/>
    <property type="evidence" value="ECO:0007669"/>
    <property type="project" value="InterPro"/>
</dbReference>
<dbReference type="Pfam" id="PF02156">
    <property type="entry name" value="Glyco_hydro_26"/>
    <property type="match status" value="1"/>
</dbReference>
<feature type="domain" description="GH26" evidence="13">
    <location>
        <begin position="18"/>
        <end position="295"/>
    </location>
</feature>
<dbReference type="Gene3D" id="2.60.120.260">
    <property type="entry name" value="Galactose-binding domain-like"/>
    <property type="match status" value="1"/>
</dbReference>
<keyword evidence="5 7" id="KW-0408">Iron</keyword>
<protein>
    <recommendedName>
        <fullName evidence="16">Carbohydrate-binding protein</fullName>
    </recommendedName>
</protein>
<evidence type="ECO:0000259" key="13">
    <source>
        <dbReference type="PROSITE" id="PS51764"/>
    </source>
</evidence>
<dbReference type="InterPro" id="IPR017853">
    <property type="entry name" value="GH"/>
</dbReference>
<dbReference type="SUPFAM" id="SSF49785">
    <property type="entry name" value="Galactose-binding domain-like"/>
    <property type="match status" value="1"/>
</dbReference>
<dbReference type="InterPro" id="IPR000805">
    <property type="entry name" value="Glyco_hydro_26"/>
</dbReference>
<dbReference type="Gene3D" id="1.10.760.10">
    <property type="entry name" value="Cytochrome c-like domain"/>
    <property type="match status" value="1"/>
</dbReference>
<comment type="similarity">
    <text evidence="1 8">Belongs to the glycosyl hydrolase 26 family.</text>
</comment>
<evidence type="ECO:0000256" key="8">
    <source>
        <dbReference type="PROSITE-ProRule" id="PRU01100"/>
    </source>
</evidence>
<feature type="domain" description="Cytochrome c" evidence="11">
    <location>
        <begin position="983"/>
        <end position="1120"/>
    </location>
</feature>
<dbReference type="PROSITE" id="PS51764">
    <property type="entry name" value="GH26"/>
    <property type="match status" value="1"/>
</dbReference>
<keyword evidence="2 7" id="KW-0349">Heme</keyword>
<evidence type="ECO:0000259" key="12">
    <source>
        <dbReference type="PROSITE" id="PS51175"/>
    </source>
</evidence>
<feature type="compositionally biased region" description="Gly residues" evidence="9">
    <location>
        <begin position="497"/>
        <end position="509"/>
    </location>
</feature>
<dbReference type="GO" id="GO:0020037">
    <property type="term" value="F:heme binding"/>
    <property type="evidence" value="ECO:0007669"/>
    <property type="project" value="InterPro"/>
</dbReference>
<dbReference type="EMBL" id="BSPD01000095">
    <property type="protein sequence ID" value="GLS28050.1"/>
    <property type="molecule type" value="Genomic_DNA"/>
</dbReference>
<feature type="region of interest" description="Disordered" evidence="9">
    <location>
        <begin position="636"/>
        <end position="693"/>
    </location>
</feature>
<keyword evidence="10" id="KW-0732">Signal</keyword>
<dbReference type="SUPFAM" id="SSF51445">
    <property type="entry name" value="(Trans)glycosidases"/>
    <property type="match status" value="1"/>
</dbReference>
<dbReference type="PANTHER" id="PTHR40079">
    <property type="entry name" value="MANNAN ENDO-1,4-BETA-MANNOSIDASE E-RELATED"/>
    <property type="match status" value="1"/>
</dbReference>
<name>A0AA37T6S8_9GAMM</name>
<feature type="active site" description="Nucleophile" evidence="8">
    <location>
        <position position="236"/>
    </location>
</feature>
<evidence type="ECO:0000259" key="11">
    <source>
        <dbReference type="PROSITE" id="PS51007"/>
    </source>
</evidence>
<evidence type="ECO:0000256" key="9">
    <source>
        <dbReference type="SAM" id="MobiDB-lite"/>
    </source>
</evidence>
<proteinExistence type="inferred from homology"/>
<dbReference type="RefSeq" id="WP_232592171.1">
    <property type="nucleotide sequence ID" value="NZ_BSPD01000095.1"/>
</dbReference>